<dbReference type="Proteomes" id="UP000014760">
    <property type="component" value="Unassembled WGS sequence"/>
</dbReference>
<proteinExistence type="inferred from homology"/>
<dbReference type="OrthoDB" id="10006958at2759"/>
<comment type="similarity">
    <text evidence="2">Belongs to the glycoprotein hormones subunit beta family.</text>
</comment>
<organism evidence="7">
    <name type="scientific">Capitella teleta</name>
    <name type="common">Polychaete worm</name>
    <dbReference type="NCBI Taxonomy" id="283909"/>
    <lineage>
        <taxon>Eukaryota</taxon>
        <taxon>Metazoa</taxon>
        <taxon>Spiralia</taxon>
        <taxon>Lophotrochozoa</taxon>
        <taxon>Annelida</taxon>
        <taxon>Polychaeta</taxon>
        <taxon>Sedentaria</taxon>
        <taxon>Scolecida</taxon>
        <taxon>Capitellidae</taxon>
        <taxon>Capitella</taxon>
    </lineage>
</organism>
<dbReference type="PANTHER" id="PTHR11515">
    <property type="entry name" value="GLYCOPROTEIN HORMONE BETA CHAIN"/>
    <property type="match status" value="1"/>
</dbReference>
<keyword evidence="9" id="KW-1185">Reference proteome</keyword>
<dbReference type="InterPro" id="IPR006208">
    <property type="entry name" value="Glyco_hormone_CN"/>
</dbReference>
<evidence type="ECO:0000313" key="7">
    <source>
        <dbReference type="EMBL" id="ELT88681.1"/>
    </source>
</evidence>
<dbReference type="EMBL" id="AMQN01003396">
    <property type="status" value="NOT_ANNOTATED_CDS"/>
    <property type="molecule type" value="Genomic_DNA"/>
</dbReference>
<keyword evidence="5" id="KW-0732">Signal</keyword>
<evidence type="ECO:0000313" key="8">
    <source>
        <dbReference type="EnsemblMetazoa" id="CapteP157108"/>
    </source>
</evidence>
<dbReference type="FunCoup" id="R7TC60">
    <property type="interactions" value="56"/>
</dbReference>
<reference evidence="8" key="3">
    <citation type="submission" date="2015-06" db="UniProtKB">
        <authorList>
            <consortium name="EnsemblMetazoa"/>
        </authorList>
    </citation>
    <scope>IDENTIFICATION</scope>
</reference>
<dbReference type="Pfam" id="PF00007">
    <property type="entry name" value="Cys_knot"/>
    <property type="match status" value="1"/>
</dbReference>
<dbReference type="GO" id="GO:0005737">
    <property type="term" value="C:cytoplasm"/>
    <property type="evidence" value="ECO:0007669"/>
    <property type="project" value="TreeGrafter"/>
</dbReference>
<evidence type="ECO:0000256" key="2">
    <source>
        <dbReference type="ARBA" id="ARBA00006552"/>
    </source>
</evidence>
<dbReference type="HOGENOM" id="CLU_126319_2_0_1"/>
<comment type="subcellular location">
    <subcellularLocation>
        <location evidence="1">Secreted</location>
    </subcellularLocation>
</comment>
<dbReference type="GO" id="GO:0005179">
    <property type="term" value="F:hormone activity"/>
    <property type="evidence" value="ECO:0007669"/>
    <property type="project" value="InterPro"/>
</dbReference>
<evidence type="ECO:0000256" key="3">
    <source>
        <dbReference type="ARBA" id="ARBA00022525"/>
    </source>
</evidence>
<gene>
    <name evidence="7" type="ORF">CAPTEDRAFT_157108</name>
</gene>
<dbReference type="GO" id="GO:0007186">
    <property type="term" value="P:G protein-coupled receptor signaling pathway"/>
    <property type="evidence" value="ECO:0007669"/>
    <property type="project" value="TreeGrafter"/>
</dbReference>
<evidence type="ECO:0000259" key="6">
    <source>
        <dbReference type="Pfam" id="PF00007"/>
    </source>
</evidence>
<dbReference type="CDD" id="cd00069">
    <property type="entry name" value="GHB_like"/>
    <property type="match status" value="1"/>
</dbReference>
<reference evidence="7 9" key="2">
    <citation type="journal article" date="2013" name="Nature">
        <title>Insights into bilaterian evolution from three spiralian genomes.</title>
        <authorList>
            <person name="Simakov O."/>
            <person name="Marletaz F."/>
            <person name="Cho S.J."/>
            <person name="Edsinger-Gonzales E."/>
            <person name="Havlak P."/>
            <person name="Hellsten U."/>
            <person name="Kuo D.H."/>
            <person name="Larsson T."/>
            <person name="Lv J."/>
            <person name="Arendt D."/>
            <person name="Savage R."/>
            <person name="Osoegawa K."/>
            <person name="de Jong P."/>
            <person name="Grimwood J."/>
            <person name="Chapman J.A."/>
            <person name="Shapiro H."/>
            <person name="Aerts A."/>
            <person name="Otillar R.P."/>
            <person name="Terry A.Y."/>
            <person name="Boore J.L."/>
            <person name="Grigoriev I.V."/>
            <person name="Lindberg D.R."/>
            <person name="Seaver E.C."/>
            <person name="Weisblat D.A."/>
            <person name="Putnam N.H."/>
            <person name="Rokhsar D.S."/>
        </authorList>
    </citation>
    <scope>NUCLEOTIDE SEQUENCE</scope>
    <source>
        <strain evidence="7 9">I ESC-2004</strain>
    </source>
</reference>
<keyword evidence="4" id="KW-1015">Disulfide bond</keyword>
<feature type="domain" description="Glycoprotein hormone subunit beta" evidence="6">
    <location>
        <begin position="53"/>
        <end position="130"/>
    </location>
</feature>
<dbReference type="Gene3D" id="2.10.90.10">
    <property type="entry name" value="Cystine-knot cytokines"/>
    <property type="match status" value="1"/>
</dbReference>
<dbReference type="EMBL" id="KB311733">
    <property type="protein sequence ID" value="ELT88681.1"/>
    <property type="molecule type" value="Genomic_DNA"/>
</dbReference>
<feature type="signal peptide" evidence="5">
    <location>
        <begin position="1"/>
        <end position="22"/>
    </location>
</feature>
<name>R7TC60_CAPTE</name>
<dbReference type="InterPro" id="IPR029034">
    <property type="entry name" value="Cystine-knot_cytokine"/>
</dbReference>
<dbReference type="SUPFAM" id="SSF57501">
    <property type="entry name" value="Cystine-knot cytokines"/>
    <property type="match status" value="1"/>
</dbReference>
<dbReference type="SMART" id="SM00068">
    <property type="entry name" value="GHB"/>
    <property type="match status" value="1"/>
</dbReference>
<evidence type="ECO:0000256" key="5">
    <source>
        <dbReference type="SAM" id="SignalP"/>
    </source>
</evidence>
<evidence type="ECO:0000256" key="4">
    <source>
        <dbReference type="ARBA" id="ARBA00023157"/>
    </source>
</evidence>
<accession>R7TC60</accession>
<reference evidence="9" key="1">
    <citation type="submission" date="2012-12" db="EMBL/GenBank/DDBJ databases">
        <authorList>
            <person name="Hellsten U."/>
            <person name="Grimwood J."/>
            <person name="Chapman J.A."/>
            <person name="Shapiro H."/>
            <person name="Aerts A."/>
            <person name="Otillar R.P."/>
            <person name="Terry A.Y."/>
            <person name="Boore J.L."/>
            <person name="Simakov O."/>
            <person name="Marletaz F."/>
            <person name="Cho S.-J."/>
            <person name="Edsinger-Gonzales E."/>
            <person name="Havlak P."/>
            <person name="Kuo D.-H."/>
            <person name="Larsson T."/>
            <person name="Lv J."/>
            <person name="Arendt D."/>
            <person name="Savage R."/>
            <person name="Osoegawa K."/>
            <person name="de Jong P."/>
            <person name="Lindberg D.R."/>
            <person name="Seaver E.C."/>
            <person name="Weisblat D.A."/>
            <person name="Putnam N.H."/>
            <person name="Grigoriev I.V."/>
            <person name="Rokhsar D.S."/>
        </authorList>
    </citation>
    <scope>NUCLEOTIDE SEQUENCE</scope>
    <source>
        <strain evidence="9">I ESC-2004</strain>
    </source>
</reference>
<dbReference type="OMA" id="MAVRCDC"/>
<dbReference type="EnsemblMetazoa" id="CapteT157108">
    <property type="protein sequence ID" value="CapteP157108"/>
    <property type="gene ID" value="CapteG157108"/>
</dbReference>
<dbReference type="PANTHER" id="PTHR11515:SF13">
    <property type="entry name" value="GLYCOPROTEIN HORMONE BETA 5, ISOFORM A"/>
    <property type="match status" value="1"/>
</dbReference>
<evidence type="ECO:0000313" key="9">
    <source>
        <dbReference type="Proteomes" id="UP000014760"/>
    </source>
</evidence>
<feature type="chain" id="PRO_5008786860" description="Glycoprotein hormone subunit beta domain-containing protein" evidence="5">
    <location>
        <begin position="23"/>
        <end position="131"/>
    </location>
</feature>
<dbReference type="GO" id="GO:0005615">
    <property type="term" value="C:extracellular space"/>
    <property type="evidence" value="ECO:0007669"/>
    <property type="project" value="TreeGrafter"/>
</dbReference>
<sequence length="131" mass="14837">MDSVQFLLAGFVLCSSIFGANADVLDERFCHTRPYTYLASQPWVNKFGEILHCNGSITVNACLGSCESQEIPDYRMPYKLSRHPVCTFGEVRVRGFLLHNCHADHPDPFHITHEALSCRCKQCDPKTTRCN</sequence>
<dbReference type="InterPro" id="IPR001545">
    <property type="entry name" value="Gonadotropin_bsu"/>
</dbReference>
<dbReference type="STRING" id="283909.R7TC60"/>
<evidence type="ECO:0000256" key="1">
    <source>
        <dbReference type="ARBA" id="ARBA00004613"/>
    </source>
</evidence>
<dbReference type="AlphaFoldDB" id="R7TC60"/>
<keyword evidence="3" id="KW-0964">Secreted</keyword>
<protein>
    <recommendedName>
        <fullName evidence="6">Glycoprotein hormone subunit beta domain-containing protein</fullName>
    </recommendedName>
</protein>